<dbReference type="Proteomes" id="UP001313282">
    <property type="component" value="Unassembled WGS sequence"/>
</dbReference>
<organism evidence="2 3">
    <name type="scientific">Orbilia javanica</name>
    <dbReference type="NCBI Taxonomy" id="47235"/>
    <lineage>
        <taxon>Eukaryota</taxon>
        <taxon>Fungi</taxon>
        <taxon>Dikarya</taxon>
        <taxon>Ascomycota</taxon>
        <taxon>Pezizomycotina</taxon>
        <taxon>Orbiliomycetes</taxon>
        <taxon>Orbiliales</taxon>
        <taxon>Orbiliaceae</taxon>
        <taxon>Orbilia</taxon>
    </lineage>
</organism>
<reference evidence="2 3" key="1">
    <citation type="submission" date="2019-10" db="EMBL/GenBank/DDBJ databases">
        <authorList>
            <person name="Palmer J.M."/>
        </authorList>
    </citation>
    <scope>NUCLEOTIDE SEQUENCE [LARGE SCALE GENOMIC DNA]</scope>
    <source>
        <strain evidence="2 3">TWF718</strain>
    </source>
</reference>
<evidence type="ECO:0000259" key="1">
    <source>
        <dbReference type="PROSITE" id="PS50181"/>
    </source>
</evidence>
<dbReference type="AlphaFoldDB" id="A0AAN8NWF2"/>
<accession>A0AAN8NWF2</accession>
<gene>
    <name evidence="2" type="ORF">TWF718_007606</name>
</gene>
<dbReference type="InterPro" id="IPR036047">
    <property type="entry name" value="F-box-like_dom_sf"/>
</dbReference>
<evidence type="ECO:0000313" key="3">
    <source>
        <dbReference type="Proteomes" id="UP001313282"/>
    </source>
</evidence>
<evidence type="ECO:0000313" key="2">
    <source>
        <dbReference type="EMBL" id="KAK6345697.1"/>
    </source>
</evidence>
<proteinExistence type="predicted"/>
<sequence>MSQITELPIEIKRLIVSELNATDLKELVLVSKEFHSIAIPILYSTIRLRPHPRHGIDPNQKRHLFNNEAPNPNLRWVRNFHVIHPEAGRGLASSTIDFINTQIQPRLKDNQLHSLALSSGLEAGPEVLPFLLHNRNLRALRLNVPPPHSVSMQYFDYLGLHHYNLQALSLQMLNLNVSDREADFGALNKLLCRLKNLHSLDIKFWERDHRIAFEPPCWPDAIKLLDTIFGMKSLRQLSLLGNDIPIGYWAEANSEKRVGKGLTLFRSEVVDRGESDRSVYDRDNLFWFTQLDVSTLKSLHLCLGILFTNDSSTDKLSRFVSRATNFQNLLADCEHLEELWCCSLPQIPEFDPSNHCLFRAKDTLKRLRICCSDWWGMGMDGFLTKEQNEERERNIISELTALRILEVPVNWPVRWRIKSDTIELVHILREPRFNPADFDSDEEDEDEDDDLDIFLKSPTRILFLQKKAQEFARVTQPKFLPSLKIVVFNKINYFREHSYKRRFEGVQGDREEYPPLAYSVEREGDSDLPYGVAEPLSFKDMEEQYPWLYDGRWAGRFWDESRGYRFW</sequence>
<dbReference type="InterPro" id="IPR001810">
    <property type="entry name" value="F-box_dom"/>
</dbReference>
<comment type="caution">
    <text evidence="2">The sequence shown here is derived from an EMBL/GenBank/DDBJ whole genome shotgun (WGS) entry which is preliminary data.</text>
</comment>
<dbReference type="EMBL" id="JAVHNR010000004">
    <property type="protein sequence ID" value="KAK6345697.1"/>
    <property type="molecule type" value="Genomic_DNA"/>
</dbReference>
<keyword evidence="3" id="KW-1185">Reference proteome</keyword>
<dbReference type="SUPFAM" id="SSF81383">
    <property type="entry name" value="F-box domain"/>
    <property type="match status" value="1"/>
</dbReference>
<dbReference type="PROSITE" id="PS50181">
    <property type="entry name" value="FBOX"/>
    <property type="match status" value="1"/>
</dbReference>
<name>A0AAN8NWF2_9PEZI</name>
<feature type="domain" description="F-box" evidence="1">
    <location>
        <begin position="1"/>
        <end position="46"/>
    </location>
</feature>
<protein>
    <recommendedName>
        <fullName evidence="1">F-box domain-containing protein</fullName>
    </recommendedName>
</protein>